<evidence type="ECO:0000256" key="3">
    <source>
        <dbReference type="ARBA" id="ARBA00022723"/>
    </source>
</evidence>
<feature type="transmembrane region" description="Helical" evidence="7">
    <location>
        <begin position="158"/>
        <end position="184"/>
    </location>
</feature>
<dbReference type="InterPro" id="IPR051684">
    <property type="entry name" value="Electron_Trans/Redox"/>
</dbReference>
<gene>
    <name evidence="9" type="ORF">EDC59_101428</name>
</gene>
<comment type="caution">
    <text evidence="9">The sequence shown here is derived from an EMBL/GenBank/DDBJ whole genome shotgun (WGS) entry which is preliminary data.</text>
</comment>
<keyword evidence="7" id="KW-1133">Transmembrane helix</keyword>
<dbReference type="PROSITE" id="PS00198">
    <property type="entry name" value="4FE4S_FER_1"/>
    <property type="match status" value="1"/>
</dbReference>
<keyword evidence="4" id="KW-0249">Electron transport</keyword>
<reference evidence="9 10" key="1">
    <citation type="submission" date="2019-03" db="EMBL/GenBank/DDBJ databases">
        <title>Genomic Encyclopedia of Type Strains, Phase IV (KMG-IV): sequencing the most valuable type-strain genomes for metagenomic binning, comparative biology and taxonomic classification.</title>
        <authorList>
            <person name="Goeker M."/>
        </authorList>
    </citation>
    <scope>NUCLEOTIDE SEQUENCE [LARGE SCALE GENOMIC DNA]</scope>
    <source>
        <strain evidence="9 10">DSM 101483</strain>
    </source>
</reference>
<evidence type="ECO:0000256" key="6">
    <source>
        <dbReference type="ARBA" id="ARBA00023014"/>
    </source>
</evidence>
<dbReference type="GO" id="GO:0046872">
    <property type="term" value="F:metal ion binding"/>
    <property type="evidence" value="ECO:0007669"/>
    <property type="project" value="UniProtKB-KW"/>
</dbReference>
<dbReference type="AlphaFoldDB" id="A0AA94PR71"/>
<sequence length="297" mass="32684">MSVADYVPTIASYPVSTFSHIHRSKVMRYSKIRSFVGTAILLGIFAAAFFGYPLSGCNYLPVSYIRLFCPVGFIENSLSSHSIAWKLLPGFLIVCTLVLLWGRAYCSWFCPATHAKSKSLGFIAAFLPNSLKRRVGPKWRAARQKIVSKTRLEAKDGIALVLGGAVGIAIFHYPFFCLWCPIGIISRSLVELATHYTLRSELVLLVVPLGLGLLFKSGWKCLCPVGLFRGVVALGNRSVVPSVAPDTCKACGKCEKVCPSEIAVTKTINTMECIKCFKCVDTCPYHAASVRLFRTRR</sequence>
<name>A0AA94PR71_9BACT</name>
<dbReference type="SUPFAM" id="SSF54862">
    <property type="entry name" value="4Fe-4S ferredoxins"/>
    <property type="match status" value="1"/>
</dbReference>
<dbReference type="Pfam" id="PF13746">
    <property type="entry name" value="Fer4_18"/>
    <property type="match status" value="1"/>
</dbReference>
<dbReference type="GO" id="GO:0051539">
    <property type="term" value="F:4 iron, 4 sulfur cluster binding"/>
    <property type="evidence" value="ECO:0007669"/>
    <property type="project" value="UniProtKB-KW"/>
</dbReference>
<evidence type="ECO:0000259" key="8">
    <source>
        <dbReference type="PROSITE" id="PS51379"/>
    </source>
</evidence>
<evidence type="ECO:0000256" key="1">
    <source>
        <dbReference type="ARBA" id="ARBA00022448"/>
    </source>
</evidence>
<dbReference type="PROSITE" id="PS51379">
    <property type="entry name" value="4FE4S_FER_2"/>
    <property type="match status" value="2"/>
</dbReference>
<keyword evidence="3" id="KW-0479">Metal-binding</keyword>
<keyword evidence="1" id="KW-0813">Transport</keyword>
<keyword evidence="6" id="KW-0411">Iron-sulfur</keyword>
<dbReference type="PANTHER" id="PTHR30176">
    <property type="entry name" value="FERREDOXIN-TYPE PROTEIN NAPH"/>
    <property type="match status" value="1"/>
</dbReference>
<evidence type="ECO:0000256" key="2">
    <source>
        <dbReference type="ARBA" id="ARBA00022485"/>
    </source>
</evidence>
<evidence type="ECO:0000256" key="4">
    <source>
        <dbReference type="ARBA" id="ARBA00022982"/>
    </source>
</evidence>
<keyword evidence="7" id="KW-0812">Transmembrane</keyword>
<keyword evidence="5" id="KW-0408">Iron</keyword>
<dbReference type="GO" id="GO:0005886">
    <property type="term" value="C:plasma membrane"/>
    <property type="evidence" value="ECO:0007669"/>
    <property type="project" value="TreeGrafter"/>
</dbReference>
<dbReference type="Gene3D" id="3.30.70.20">
    <property type="match status" value="1"/>
</dbReference>
<protein>
    <submittedName>
        <fullName evidence="9">4Fe-4S binding protein</fullName>
    </submittedName>
</protein>
<evidence type="ECO:0000313" key="10">
    <source>
        <dbReference type="Proteomes" id="UP000295506"/>
    </source>
</evidence>
<organism evidence="9 10">
    <name type="scientific">Pseudodesulfovibrio indicus</name>
    <dbReference type="NCBI Taxonomy" id="1716143"/>
    <lineage>
        <taxon>Bacteria</taxon>
        <taxon>Pseudomonadati</taxon>
        <taxon>Thermodesulfobacteriota</taxon>
        <taxon>Desulfovibrionia</taxon>
        <taxon>Desulfovibrionales</taxon>
        <taxon>Desulfovibrionaceae</taxon>
    </lineage>
</organism>
<keyword evidence="7" id="KW-0472">Membrane</keyword>
<dbReference type="InterPro" id="IPR017900">
    <property type="entry name" value="4Fe4S_Fe_S_CS"/>
</dbReference>
<evidence type="ECO:0000256" key="7">
    <source>
        <dbReference type="SAM" id="Phobius"/>
    </source>
</evidence>
<feature type="transmembrane region" description="Helical" evidence="7">
    <location>
        <begin position="32"/>
        <end position="52"/>
    </location>
</feature>
<evidence type="ECO:0000256" key="5">
    <source>
        <dbReference type="ARBA" id="ARBA00023004"/>
    </source>
</evidence>
<feature type="domain" description="4Fe-4S ferredoxin-type" evidence="8">
    <location>
        <begin position="269"/>
        <end position="293"/>
    </location>
</feature>
<dbReference type="EMBL" id="SOBK01000001">
    <property type="protein sequence ID" value="TDT92024.1"/>
    <property type="molecule type" value="Genomic_DNA"/>
</dbReference>
<accession>A0AA94PR71</accession>
<proteinExistence type="predicted"/>
<keyword evidence="2" id="KW-0004">4Fe-4S</keyword>
<dbReference type="InterPro" id="IPR017896">
    <property type="entry name" value="4Fe4S_Fe-S-bd"/>
</dbReference>
<feature type="transmembrane region" description="Helical" evidence="7">
    <location>
        <begin position="83"/>
        <end position="101"/>
    </location>
</feature>
<feature type="domain" description="4Fe-4S ferredoxin-type" evidence="8">
    <location>
        <begin position="239"/>
        <end position="268"/>
    </location>
</feature>
<dbReference type="PANTHER" id="PTHR30176:SF3">
    <property type="entry name" value="FERREDOXIN-TYPE PROTEIN NAPH"/>
    <property type="match status" value="1"/>
</dbReference>
<dbReference type="Proteomes" id="UP000295506">
    <property type="component" value="Unassembled WGS sequence"/>
</dbReference>
<evidence type="ECO:0000313" key="9">
    <source>
        <dbReference type="EMBL" id="TDT92024.1"/>
    </source>
</evidence>